<dbReference type="EMBL" id="MFIH01000009">
    <property type="protein sequence ID" value="OGF86017.1"/>
    <property type="molecule type" value="Genomic_DNA"/>
</dbReference>
<reference evidence="8 9" key="1">
    <citation type="journal article" date="2016" name="Nat. Commun.">
        <title>Thousands of microbial genomes shed light on interconnected biogeochemical processes in an aquifer system.</title>
        <authorList>
            <person name="Anantharaman K."/>
            <person name="Brown C.T."/>
            <person name="Hug L.A."/>
            <person name="Sharon I."/>
            <person name="Castelle C.J."/>
            <person name="Probst A.J."/>
            <person name="Thomas B.C."/>
            <person name="Singh A."/>
            <person name="Wilkins M.J."/>
            <person name="Karaoz U."/>
            <person name="Brodie E.L."/>
            <person name="Williams K.H."/>
            <person name="Hubbard S.S."/>
            <person name="Banfield J.F."/>
        </authorList>
    </citation>
    <scope>NUCLEOTIDE SEQUENCE [LARGE SCALE GENOMIC DNA]</scope>
</reference>
<evidence type="ECO:0000256" key="3">
    <source>
        <dbReference type="ARBA" id="ARBA00022741"/>
    </source>
</evidence>
<dbReference type="GO" id="GO:0005829">
    <property type="term" value="C:cytosol"/>
    <property type="evidence" value="ECO:0007669"/>
    <property type="project" value="TreeGrafter"/>
</dbReference>
<proteinExistence type="inferred from homology"/>
<organism evidence="8 9">
    <name type="scientific">Candidatus Giovannonibacteria bacterium RIFCSPLOWO2_02_44_8</name>
    <dbReference type="NCBI Taxonomy" id="1798355"/>
    <lineage>
        <taxon>Bacteria</taxon>
        <taxon>Candidatus Giovannoniibacteriota</taxon>
    </lineage>
</organism>
<dbReference type="PRINTS" id="PR00142">
    <property type="entry name" value="RECA"/>
</dbReference>
<dbReference type="PANTHER" id="PTHR45900">
    <property type="entry name" value="RECA"/>
    <property type="match status" value="1"/>
</dbReference>
<dbReference type="GO" id="GO:0006281">
    <property type="term" value="P:DNA repair"/>
    <property type="evidence" value="ECO:0007669"/>
    <property type="project" value="InterPro"/>
</dbReference>
<dbReference type="AlphaFoldDB" id="A0A1F5XDX2"/>
<dbReference type="SUPFAM" id="SSF54752">
    <property type="entry name" value="RecA protein, C-terminal domain"/>
    <property type="match status" value="1"/>
</dbReference>
<dbReference type="InterPro" id="IPR049261">
    <property type="entry name" value="RecA-like_C"/>
</dbReference>
<dbReference type="InterPro" id="IPR020587">
    <property type="entry name" value="RecA_monomer-monomer_interface"/>
</dbReference>
<dbReference type="Pfam" id="PF00154">
    <property type="entry name" value="RecA_N"/>
    <property type="match status" value="1"/>
</dbReference>
<dbReference type="SUPFAM" id="SSF52540">
    <property type="entry name" value="P-loop containing nucleoside triphosphate hydrolases"/>
    <property type="match status" value="1"/>
</dbReference>
<evidence type="ECO:0000313" key="8">
    <source>
        <dbReference type="EMBL" id="OGF86017.1"/>
    </source>
</evidence>
<evidence type="ECO:0000256" key="5">
    <source>
        <dbReference type="ARBA" id="ARBA00023125"/>
    </source>
</evidence>
<dbReference type="InterPro" id="IPR020584">
    <property type="entry name" value="DNA_recomb/repair_RecA_CS"/>
</dbReference>
<evidence type="ECO:0000259" key="7">
    <source>
        <dbReference type="PROSITE" id="PS50163"/>
    </source>
</evidence>
<dbReference type="PROSITE" id="PS00321">
    <property type="entry name" value="RECA_1"/>
    <property type="match status" value="1"/>
</dbReference>
<accession>A0A1F5XDX2</accession>
<comment type="caution">
    <text evidence="8">The sequence shown here is derived from an EMBL/GenBank/DDBJ whole genome shotgun (WGS) entry which is preliminary data.</text>
</comment>
<dbReference type="Gene3D" id="3.30.250.10">
    <property type="entry name" value="RecA protein, C-terminal domain"/>
    <property type="match status" value="1"/>
</dbReference>
<dbReference type="GO" id="GO:0005524">
    <property type="term" value="F:ATP binding"/>
    <property type="evidence" value="ECO:0007669"/>
    <property type="project" value="UniProtKB-KW"/>
</dbReference>
<keyword evidence="4" id="KW-0067">ATP-binding</keyword>
<feature type="domain" description="RecA family profile 2" evidence="7">
    <location>
        <begin position="4"/>
        <end position="77"/>
    </location>
</feature>
<dbReference type="InterPro" id="IPR027417">
    <property type="entry name" value="P-loop_NTPase"/>
</dbReference>
<evidence type="ECO:0000256" key="2">
    <source>
        <dbReference type="ARBA" id="ARBA00015553"/>
    </source>
</evidence>
<dbReference type="InterPro" id="IPR049428">
    <property type="entry name" value="RecA-like_N"/>
</dbReference>
<comment type="similarity">
    <text evidence="1">Belongs to the RecA family.</text>
</comment>
<dbReference type="Gene3D" id="3.40.50.300">
    <property type="entry name" value="P-loop containing nucleotide triphosphate hydrolases"/>
    <property type="match status" value="1"/>
</dbReference>
<dbReference type="Pfam" id="PF21096">
    <property type="entry name" value="RecA_C"/>
    <property type="match status" value="1"/>
</dbReference>
<dbReference type="GO" id="GO:0003697">
    <property type="term" value="F:single-stranded DNA binding"/>
    <property type="evidence" value="ECO:0007669"/>
    <property type="project" value="InterPro"/>
</dbReference>
<dbReference type="GO" id="GO:0008094">
    <property type="term" value="F:ATP-dependent activity, acting on DNA"/>
    <property type="evidence" value="ECO:0007669"/>
    <property type="project" value="InterPro"/>
</dbReference>
<gene>
    <name evidence="8" type="ORF">A2Z63_00250</name>
</gene>
<protein>
    <recommendedName>
        <fullName evidence="2">Protein RecA</fullName>
    </recommendedName>
</protein>
<dbReference type="GO" id="GO:0006310">
    <property type="term" value="P:DNA recombination"/>
    <property type="evidence" value="ECO:0007669"/>
    <property type="project" value="UniProtKB-KW"/>
</dbReference>
<evidence type="ECO:0000313" key="9">
    <source>
        <dbReference type="Proteomes" id="UP000178405"/>
    </source>
</evidence>
<dbReference type="InterPro" id="IPR023400">
    <property type="entry name" value="RecA_C_sf"/>
</dbReference>
<dbReference type="InterPro" id="IPR013765">
    <property type="entry name" value="DNA_recomb/repair_RecA"/>
</dbReference>
<keyword evidence="6" id="KW-0233">DNA recombination</keyword>
<dbReference type="PROSITE" id="PS50163">
    <property type="entry name" value="RECA_3"/>
    <property type="match status" value="1"/>
</dbReference>
<sequence length="133" mass="14706">MKIGVVFGNPETTTGGNALKFYASVRIEVRRAAQLKKGEDIIGNRTNVKIVKNKVAPPFRRAEFDIMYNEGISYEGDLINLGLKYELIKKSGASLSFGEIRLGQGFENAKEFLRQNPKAAAELVKSIKEKAKG</sequence>
<evidence type="ECO:0000256" key="6">
    <source>
        <dbReference type="ARBA" id="ARBA00023172"/>
    </source>
</evidence>
<name>A0A1F5XDX2_9BACT</name>
<keyword evidence="3" id="KW-0547">Nucleotide-binding</keyword>
<dbReference type="Proteomes" id="UP000178405">
    <property type="component" value="Unassembled WGS sequence"/>
</dbReference>
<evidence type="ECO:0000256" key="4">
    <source>
        <dbReference type="ARBA" id="ARBA00022840"/>
    </source>
</evidence>
<dbReference type="PANTHER" id="PTHR45900:SF1">
    <property type="entry name" value="MITOCHONDRIAL DNA REPAIR PROTEIN RECA HOMOLOG-RELATED"/>
    <property type="match status" value="1"/>
</dbReference>
<evidence type="ECO:0000256" key="1">
    <source>
        <dbReference type="ARBA" id="ARBA00009391"/>
    </source>
</evidence>
<keyword evidence="5" id="KW-0238">DNA-binding</keyword>